<evidence type="ECO:0000256" key="3">
    <source>
        <dbReference type="ARBA" id="ARBA00022448"/>
    </source>
</evidence>
<evidence type="ECO:0000256" key="7">
    <source>
        <dbReference type="ARBA" id="ARBA00022989"/>
    </source>
</evidence>
<keyword evidence="5 11" id="KW-0812">Transmembrane</keyword>
<evidence type="ECO:0000256" key="9">
    <source>
        <dbReference type="ARBA" id="ARBA00023136"/>
    </source>
</evidence>
<dbReference type="InterPro" id="IPR003849">
    <property type="entry name" value="Preprotein_translocase_YajC"/>
</dbReference>
<accession>A0ABU2BQV7</accession>
<evidence type="ECO:0000256" key="1">
    <source>
        <dbReference type="ARBA" id="ARBA00004162"/>
    </source>
</evidence>
<sequence length="122" mass="13127">MGGAELLWLVLLAVAFWLLLIRPQRKRQMEMLNTQRAVGVGDEVMTNAGFFGRVTAEVDDPAAGDCLMLELAPGTEVKVARGAVLKVVTAPIDSDPEVAHEVEPDPVPDPGTDTPDDPHRSN</sequence>
<reference evidence="12 13" key="1">
    <citation type="submission" date="2023-07" db="EMBL/GenBank/DDBJ databases">
        <title>Sequencing the genomes of 1000 actinobacteria strains.</title>
        <authorList>
            <person name="Klenk H.-P."/>
        </authorList>
    </citation>
    <scope>NUCLEOTIDE SEQUENCE [LARGE SCALE GENOMIC DNA]</scope>
    <source>
        <strain evidence="12 13">DSM 19426</strain>
    </source>
</reference>
<proteinExistence type="inferred from homology"/>
<dbReference type="Proteomes" id="UP001183648">
    <property type="component" value="Unassembled WGS sequence"/>
</dbReference>
<gene>
    <name evidence="12" type="ORF">J2S63_000583</name>
</gene>
<dbReference type="Pfam" id="PF02699">
    <property type="entry name" value="YajC"/>
    <property type="match status" value="1"/>
</dbReference>
<dbReference type="RefSeq" id="WP_310298386.1">
    <property type="nucleotide sequence ID" value="NZ_BAAAPS010000002.1"/>
</dbReference>
<evidence type="ECO:0000256" key="5">
    <source>
        <dbReference type="ARBA" id="ARBA00022692"/>
    </source>
</evidence>
<evidence type="ECO:0000256" key="10">
    <source>
        <dbReference type="SAM" id="MobiDB-lite"/>
    </source>
</evidence>
<dbReference type="NCBIfam" id="TIGR00739">
    <property type="entry name" value="yajC"/>
    <property type="match status" value="1"/>
</dbReference>
<comment type="subcellular location">
    <subcellularLocation>
        <location evidence="1">Cell membrane</location>
        <topology evidence="1">Single-pass membrane protein</topology>
    </subcellularLocation>
</comment>
<dbReference type="EMBL" id="JAVDYG010000001">
    <property type="protein sequence ID" value="MDR7361030.1"/>
    <property type="molecule type" value="Genomic_DNA"/>
</dbReference>
<evidence type="ECO:0000313" key="13">
    <source>
        <dbReference type="Proteomes" id="UP001183648"/>
    </source>
</evidence>
<evidence type="ECO:0000256" key="2">
    <source>
        <dbReference type="ARBA" id="ARBA00006742"/>
    </source>
</evidence>
<keyword evidence="9 11" id="KW-0472">Membrane</keyword>
<keyword evidence="8" id="KW-0811">Translocation</keyword>
<evidence type="ECO:0000256" key="11">
    <source>
        <dbReference type="SAM" id="Phobius"/>
    </source>
</evidence>
<evidence type="ECO:0000256" key="4">
    <source>
        <dbReference type="ARBA" id="ARBA00022475"/>
    </source>
</evidence>
<dbReference type="PANTHER" id="PTHR33909">
    <property type="entry name" value="SEC TRANSLOCON ACCESSORY COMPLEX SUBUNIT YAJC"/>
    <property type="match status" value="1"/>
</dbReference>
<dbReference type="PRINTS" id="PR01853">
    <property type="entry name" value="YAJCTRNLCASE"/>
</dbReference>
<feature type="region of interest" description="Disordered" evidence="10">
    <location>
        <begin position="95"/>
        <end position="122"/>
    </location>
</feature>
<keyword evidence="7 11" id="KW-1133">Transmembrane helix</keyword>
<evidence type="ECO:0000256" key="6">
    <source>
        <dbReference type="ARBA" id="ARBA00022927"/>
    </source>
</evidence>
<evidence type="ECO:0000313" key="12">
    <source>
        <dbReference type="EMBL" id="MDR7361030.1"/>
    </source>
</evidence>
<keyword evidence="6" id="KW-0653">Protein transport</keyword>
<protein>
    <submittedName>
        <fullName evidence="12">Preprotein translocase subunit YajC</fullName>
    </submittedName>
</protein>
<dbReference type="SMART" id="SM01323">
    <property type="entry name" value="YajC"/>
    <property type="match status" value="1"/>
</dbReference>
<feature type="transmembrane region" description="Helical" evidence="11">
    <location>
        <begin position="6"/>
        <end position="22"/>
    </location>
</feature>
<name>A0ABU2BQV7_9ACTN</name>
<keyword evidence="3" id="KW-0813">Transport</keyword>
<keyword evidence="4" id="KW-1003">Cell membrane</keyword>
<evidence type="ECO:0000256" key="8">
    <source>
        <dbReference type="ARBA" id="ARBA00023010"/>
    </source>
</evidence>
<comment type="caution">
    <text evidence="12">The sequence shown here is derived from an EMBL/GenBank/DDBJ whole genome shotgun (WGS) entry which is preliminary data.</text>
</comment>
<dbReference type="PANTHER" id="PTHR33909:SF1">
    <property type="entry name" value="SEC TRANSLOCON ACCESSORY COMPLEX SUBUNIT YAJC"/>
    <property type="match status" value="1"/>
</dbReference>
<comment type="similarity">
    <text evidence="2">Belongs to the YajC family.</text>
</comment>
<keyword evidence="13" id="KW-1185">Reference proteome</keyword>
<organism evidence="12 13">
    <name type="scientific">Nocardioides marmoribigeumensis</name>
    <dbReference type="NCBI Taxonomy" id="433649"/>
    <lineage>
        <taxon>Bacteria</taxon>
        <taxon>Bacillati</taxon>
        <taxon>Actinomycetota</taxon>
        <taxon>Actinomycetes</taxon>
        <taxon>Propionibacteriales</taxon>
        <taxon>Nocardioidaceae</taxon>
        <taxon>Nocardioides</taxon>
    </lineage>
</organism>